<accession>A0A512BCJ2</accession>
<dbReference type="SUPFAM" id="SSF55785">
    <property type="entry name" value="PYP-like sensor domain (PAS domain)"/>
    <property type="match status" value="1"/>
</dbReference>
<keyword evidence="4" id="KW-1133">Transmembrane helix</keyword>
<dbReference type="InterPro" id="IPR031621">
    <property type="entry name" value="HisKA_7TM"/>
</dbReference>
<comment type="caution">
    <text evidence="6">The sequence shown here is derived from an EMBL/GenBank/DDBJ whole genome shotgun (WGS) entry which is preliminary data.</text>
</comment>
<evidence type="ECO:0000256" key="3">
    <source>
        <dbReference type="ARBA" id="ARBA00022553"/>
    </source>
</evidence>
<keyword evidence="3" id="KW-0597">Phosphoprotein</keyword>
<dbReference type="Gene3D" id="1.10.287.130">
    <property type="match status" value="1"/>
</dbReference>
<dbReference type="InterPro" id="IPR036890">
    <property type="entry name" value="HATPase_C_sf"/>
</dbReference>
<dbReference type="PROSITE" id="PS50109">
    <property type="entry name" value="HIS_KIN"/>
    <property type="match status" value="1"/>
</dbReference>
<keyword evidence="6" id="KW-0808">Transferase</keyword>
<evidence type="ECO:0000313" key="6">
    <source>
        <dbReference type="EMBL" id="GEO09680.1"/>
    </source>
</evidence>
<keyword evidence="4" id="KW-0812">Transmembrane</keyword>
<dbReference type="PANTHER" id="PTHR43547:SF2">
    <property type="entry name" value="HYBRID SIGNAL TRANSDUCTION HISTIDINE KINASE C"/>
    <property type="match status" value="1"/>
</dbReference>
<evidence type="ECO:0000256" key="1">
    <source>
        <dbReference type="ARBA" id="ARBA00000085"/>
    </source>
</evidence>
<dbReference type="InterPro" id="IPR003594">
    <property type="entry name" value="HATPase_dom"/>
</dbReference>
<feature type="transmembrane region" description="Helical" evidence="4">
    <location>
        <begin position="65"/>
        <end position="90"/>
    </location>
</feature>
<dbReference type="Proteomes" id="UP000321513">
    <property type="component" value="Unassembled WGS sequence"/>
</dbReference>
<feature type="transmembrane region" description="Helical" evidence="4">
    <location>
        <begin position="180"/>
        <end position="196"/>
    </location>
</feature>
<dbReference type="Pfam" id="PF16927">
    <property type="entry name" value="HisKA_7TM"/>
    <property type="match status" value="1"/>
</dbReference>
<evidence type="ECO:0000256" key="4">
    <source>
        <dbReference type="SAM" id="Phobius"/>
    </source>
</evidence>
<protein>
    <recommendedName>
        <fullName evidence="2">histidine kinase</fullName>
        <ecNumber evidence="2">2.7.13.3</ecNumber>
    </recommendedName>
</protein>
<comment type="catalytic activity">
    <reaction evidence="1">
        <text>ATP + protein L-histidine = ADP + protein N-phospho-L-histidine.</text>
        <dbReference type="EC" id="2.7.13.3"/>
    </reaction>
</comment>
<dbReference type="PRINTS" id="PR00344">
    <property type="entry name" value="BCTRLSENSOR"/>
</dbReference>
<dbReference type="RefSeq" id="WP_147203797.1">
    <property type="nucleotide sequence ID" value="NZ_BJYT01000007.1"/>
</dbReference>
<name>A0A512BCJ2_9BACT</name>
<dbReference type="EC" id="2.7.13.3" evidence="2"/>
<dbReference type="NCBIfam" id="TIGR00229">
    <property type="entry name" value="sensory_box"/>
    <property type="match status" value="1"/>
</dbReference>
<reference evidence="6 7" key="1">
    <citation type="submission" date="2019-07" db="EMBL/GenBank/DDBJ databases">
        <title>Whole genome shotgun sequence of Segetibacter aerophilus NBRC 106135.</title>
        <authorList>
            <person name="Hosoyama A."/>
            <person name="Uohara A."/>
            <person name="Ohji S."/>
            <person name="Ichikawa N."/>
        </authorList>
    </citation>
    <scope>NUCLEOTIDE SEQUENCE [LARGE SCALE GENOMIC DNA]</scope>
    <source>
        <strain evidence="6 7">NBRC 106135</strain>
    </source>
</reference>
<feature type="transmembrane region" description="Helical" evidence="4">
    <location>
        <begin position="144"/>
        <end position="168"/>
    </location>
</feature>
<dbReference type="GO" id="GO:0000155">
    <property type="term" value="F:phosphorelay sensor kinase activity"/>
    <property type="evidence" value="ECO:0007669"/>
    <property type="project" value="InterPro"/>
</dbReference>
<dbReference type="InterPro" id="IPR003661">
    <property type="entry name" value="HisK_dim/P_dom"/>
</dbReference>
<dbReference type="CDD" id="cd00075">
    <property type="entry name" value="HATPase"/>
    <property type="match status" value="1"/>
</dbReference>
<feature type="transmembrane region" description="Helical" evidence="4">
    <location>
        <begin position="102"/>
        <end position="124"/>
    </location>
</feature>
<proteinExistence type="predicted"/>
<dbReference type="Pfam" id="PF02518">
    <property type="entry name" value="HATPase_c"/>
    <property type="match status" value="1"/>
</dbReference>
<dbReference type="InterPro" id="IPR004358">
    <property type="entry name" value="Sig_transdc_His_kin-like_C"/>
</dbReference>
<evidence type="ECO:0000313" key="7">
    <source>
        <dbReference type="Proteomes" id="UP000321513"/>
    </source>
</evidence>
<dbReference type="Gene3D" id="3.30.565.10">
    <property type="entry name" value="Histidine kinase-like ATPase, C-terminal domain"/>
    <property type="match status" value="1"/>
</dbReference>
<dbReference type="EMBL" id="BJYT01000007">
    <property type="protein sequence ID" value="GEO09680.1"/>
    <property type="molecule type" value="Genomic_DNA"/>
</dbReference>
<feature type="transmembrane region" description="Helical" evidence="4">
    <location>
        <begin position="6"/>
        <end position="27"/>
    </location>
</feature>
<dbReference type="SUPFAM" id="SSF55874">
    <property type="entry name" value="ATPase domain of HSP90 chaperone/DNA topoisomerase II/histidine kinase"/>
    <property type="match status" value="1"/>
</dbReference>
<evidence type="ECO:0000256" key="2">
    <source>
        <dbReference type="ARBA" id="ARBA00012438"/>
    </source>
</evidence>
<dbReference type="OrthoDB" id="9810447at2"/>
<dbReference type="InterPro" id="IPR036097">
    <property type="entry name" value="HisK_dim/P_sf"/>
</dbReference>
<keyword evidence="6" id="KW-0418">Kinase</keyword>
<dbReference type="Pfam" id="PF13426">
    <property type="entry name" value="PAS_9"/>
    <property type="match status" value="1"/>
</dbReference>
<dbReference type="SUPFAM" id="SSF47384">
    <property type="entry name" value="Homodimeric domain of signal transducing histidine kinase"/>
    <property type="match status" value="1"/>
</dbReference>
<dbReference type="Gene3D" id="3.30.450.20">
    <property type="entry name" value="PAS domain"/>
    <property type="match status" value="1"/>
</dbReference>
<dbReference type="SMART" id="SM00387">
    <property type="entry name" value="HATPase_c"/>
    <property type="match status" value="1"/>
</dbReference>
<keyword evidence="4" id="KW-0472">Membrane</keyword>
<dbReference type="InterPro" id="IPR035965">
    <property type="entry name" value="PAS-like_dom_sf"/>
</dbReference>
<dbReference type="InterPro" id="IPR005467">
    <property type="entry name" value="His_kinase_dom"/>
</dbReference>
<evidence type="ECO:0000259" key="5">
    <source>
        <dbReference type="PROSITE" id="PS50109"/>
    </source>
</evidence>
<organism evidence="6 7">
    <name type="scientific">Segetibacter aerophilus</name>
    <dbReference type="NCBI Taxonomy" id="670293"/>
    <lineage>
        <taxon>Bacteria</taxon>
        <taxon>Pseudomonadati</taxon>
        <taxon>Bacteroidota</taxon>
        <taxon>Chitinophagia</taxon>
        <taxon>Chitinophagales</taxon>
        <taxon>Chitinophagaceae</taxon>
        <taxon>Segetibacter</taxon>
    </lineage>
</organism>
<feature type="domain" description="Histidine kinase" evidence="5">
    <location>
        <begin position="362"/>
        <end position="577"/>
    </location>
</feature>
<keyword evidence="7" id="KW-1185">Reference proteome</keyword>
<dbReference type="InterPro" id="IPR000014">
    <property type="entry name" value="PAS"/>
</dbReference>
<dbReference type="CDD" id="cd00082">
    <property type="entry name" value="HisKA"/>
    <property type="match status" value="1"/>
</dbReference>
<sequence length="590" mass="67146">MHLSLNPYALILSVSGLATIILSIIIYTRLKSAERSFAFVIGLAGWWALTYAGELFSSNLSTIKFWLQLEYVGITLLPLALLLFIHVFIFKQKLVIRPFHAWIALIPVSTLVLVFTNDYHHYYYKSLSVNSSGAFPLLTIEPSFWYYVFTAYFYAALAWSIYSLATAFKTADRIYVKQKRIIFYALVIPWIFNILYKLGVRAEQNIDLTPFAFIATSTIISFGLLRYKLLDIIPEAREKIFESMQDGVLVLDSYNTVIDKNSQMECVLSHLPEKIIGAQLFTLFPLAHQLYQGVMERRKNTIEIEIEKNGSKNYYEVDINVLTDRTSDYSGCILIFNNITQRKKDAISLAALNEQKDRLFSIIAHDVRSPLINIMDMVRLIDEQVITETEFKTYLPELSKNLNYTSSLLDNLLHWSKSQLKGEVINPGNLDIRKIVKHEIAYYQQKATQKGIYLSSTIEDETGVFVDAEMIQLVIRNLIGNAIKYCSKEDYIIVSATVDAGQVTICVKDTGSGMKPEIVEKLFRFETFTIRGTNNERGTGLGLQLCKDFVEKNNGKIWVTTELNVGSKFYFTMPVANSKILIPASASSAH</sequence>
<dbReference type="SMART" id="SM00388">
    <property type="entry name" value="HisKA"/>
    <property type="match status" value="1"/>
</dbReference>
<dbReference type="AlphaFoldDB" id="A0A512BCJ2"/>
<gene>
    <name evidence="6" type="ORF">SAE01_21760</name>
</gene>
<feature type="transmembrane region" description="Helical" evidence="4">
    <location>
        <begin position="36"/>
        <end position="53"/>
    </location>
</feature>
<dbReference type="PANTHER" id="PTHR43547">
    <property type="entry name" value="TWO-COMPONENT HISTIDINE KINASE"/>
    <property type="match status" value="1"/>
</dbReference>